<dbReference type="Proteomes" id="UP000290540">
    <property type="component" value="Unassembled WGS sequence"/>
</dbReference>
<proteinExistence type="predicted"/>
<accession>A0A4Q2V5U0</accession>
<sequence length="282" mass="31338">MSLNIIVPHFFLPQSSVKLGRFITNIDHPHQSYHDPLYIETPKSAVSARESFVGLNDKSNNASFASALTALMSAGFSKRAKAQVKITAECVKTHTLDNSDEWFSKAMDILATKAWIERQVDRGHDIFMIVGYHTITNARIVQKFVHGLDVGGQIHVPASLSLAAIGVVTPLGEIIDPSVKGNNDCVDNMQTSFMAPGEQVCAFQYRKIRHRWLSSKSTDTFRLSKSPRWSSVERGRDEEDGEDDIIEVQATPVPEGGLDGKWDRMDTLEGEILLIRAGEIEE</sequence>
<evidence type="ECO:0000313" key="2">
    <source>
        <dbReference type="EMBL" id="RYC82122.1"/>
    </source>
</evidence>
<dbReference type="EMBL" id="MQTW01000201">
    <property type="protein sequence ID" value="RYC82122.1"/>
    <property type="molecule type" value="Genomic_DNA"/>
</dbReference>
<protein>
    <submittedName>
        <fullName evidence="2">Uncharacterized protein</fullName>
    </submittedName>
</protein>
<evidence type="ECO:0000256" key="1">
    <source>
        <dbReference type="SAM" id="MobiDB-lite"/>
    </source>
</evidence>
<name>A0A4Q2V5U0_FUSOX</name>
<reference evidence="2 3" key="1">
    <citation type="submission" date="2016-12" db="EMBL/GenBank/DDBJ databases">
        <title>Draft genome sequence of Fusarium oxysporum causing rot on Narcissus.</title>
        <authorList>
            <person name="Armitage A.D."/>
            <person name="Taylor A."/>
            <person name="Clarkson J.P."/>
            <person name="Harrison R.J."/>
            <person name="Jackson A.C."/>
        </authorList>
    </citation>
    <scope>NUCLEOTIDE SEQUENCE [LARGE SCALE GENOMIC DNA]</scope>
    <source>
        <strain evidence="2 3">N139</strain>
    </source>
</reference>
<gene>
    <name evidence="2" type="ORF">BFJ63_vAg14983</name>
</gene>
<feature type="region of interest" description="Disordered" evidence="1">
    <location>
        <begin position="224"/>
        <end position="246"/>
    </location>
</feature>
<organism evidence="2 3">
    <name type="scientific">Fusarium oxysporum f. sp. narcissi</name>
    <dbReference type="NCBI Taxonomy" id="451672"/>
    <lineage>
        <taxon>Eukaryota</taxon>
        <taxon>Fungi</taxon>
        <taxon>Dikarya</taxon>
        <taxon>Ascomycota</taxon>
        <taxon>Pezizomycotina</taxon>
        <taxon>Sordariomycetes</taxon>
        <taxon>Hypocreomycetidae</taxon>
        <taxon>Hypocreales</taxon>
        <taxon>Nectriaceae</taxon>
        <taxon>Fusarium</taxon>
        <taxon>Fusarium oxysporum species complex</taxon>
    </lineage>
</organism>
<evidence type="ECO:0000313" key="3">
    <source>
        <dbReference type="Proteomes" id="UP000290540"/>
    </source>
</evidence>
<dbReference type="AlphaFoldDB" id="A0A4Q2V5U0"/>
<comment type="caution">
    <text evidence="2">The sequence shown here is derived from an EMBL/GenBank/DDBJ whole genome shotgun (WGS) entry which is preliminary data.</text>
</comment>